<dbReference type="EMBL" id="AONG01000003">
    <property type="protein sequence ID" value="KIQ70970.1"/>
    <property type="molecule type" value="Genomic_DNA"/>
</dbReference>
<keyword evidence="2" id="KW-0479">Metal-binding</keyword>
<evidence type="ECO:0000259" key="4">
    <source>
        <dbReference type="PROSITE" id="PS51891"/>
    </source>
</evidence>
<comment type="similarity">
    <text evidence="1">Belongs to the Gfa family.</text>
</comment>
<accession>A0A0D0NRU9</accession>
<dbReference type="STRING" id="1123501.Wenmar_00346"/>
<feature type="domain" description="CENP-V/GFA" evidence="4">
    <location>
        <begin position="2"/>
        <end position="98"/>
    </location>
</feature>
<dbReference type="PROSITE" id="PS51891">
    <property type="entry name" value="CENP_V_GFA"/>
    <property type="match status" value="1"/>
</dbReference>
<dbReference type="RefSeq" id="WP_018304472.1">
    <property type="nucleotide sequence ID" value="NZ_KB902313.1"/>
</dbReference>
<gene>
    <name evidence="5" type="ORF">Wenmar_00346</name>
</gene>
<dbReference type="GO" id="GO:0046872">
    <property type="term" value="F:metal ion binding"/>
    <property type="evidence" value="ECO:0007669"/>
    <property type="project" value="UniProtKB-KW"/>
</dbReference>
<sequence>MIDGACLCGAVRLRADPVMERFSACHCGSCTRWTGGVQFGFGSKADTTMVEGPVRTYRSSPFGERAWCDRCGSALWFREDGKDYEFVPGLFPATHDWPVNNENYVDTGWPAMRLAGEHKLVSKAEYEARAPHVEDAP</sequence>
<evidence type="ECO:0000256" key="3">
    <source>
        <dbReference type="ARBA" id="ARBA00022833"/>
    </source>
</evidence>
<evidence type="ECO:0000256" key="1">
    <source>
        <dbReference type="ARBA" id="ARBA00005495"/>
    </source>
</evidence>
<dbReference type="InterPro" id="IPR011057">
    <property type="entry name" value="Mss4-like_sf"/>
</dbReference>
<keyword evidence="6" id="KW-1185">Reference proteome</keyword>
<reference evidence="5 6" key="1">
    <citation type="submission" date="2013-01" db="EMBL/GenBank/DDBJ databases">
        <authorList>
            <person name="Fiebig A."/>
            <person name="Goeker M."/>
            <person name="Klenk H.-P.P."/>
        </authorList>
    </citation>
    <scope>NUCLEOTIDE SEQUENCE [LARGE SCALE GENOMIC DNA]</scope>
    <source>
        <strain evidence="5 6">DSM 24838</strain>
    </source>
</reference>
<keyword evidence="3" id="KW-0862">Zinc</keyword>
<evidence type="ECO:0000256" key="2">
    <source>
        <dbReference type="ARBA" id="ARBA00022723"/>
    </source>
</evidence>
<dbReference type="GO" id="GO:0016846">
    <property type="term" value="F:carbon-sulfur lyase activity"/>
    <property type="evidence" value="ECO:0007669"/>
    <property type="project" value="InterPro"/>
</dbReference>
<organism evidence="5 6">
    <name type="scientific">Wenxinia marina DSM 24838</name>
    <dbReference type="NCBI Taxonomy" id="1123501"/>
    <lineage>
        <taxon>Bacteria</taxon>
        <taxon>Pseudomonadati</taxon>
        <taxon>Pseudomonadota</taxon>
        <taxon>Alphaproteobacteria</taxon>
        <taxon>Rhodobacterales</taxon>
        <taxon>Roseobacteraceae</taxon>
        <taxon>Wenxinia</taxon>
    </lineage>
</organism>
<evidence type="ECO:0000313" key="5">
    <source>
        <dbReference type="EMBL" id="KIQ70970.1"/>
    </source>
</evidence>
<evidence type="ECO:0000313" key="6">
    <source>
        <dbReference type="Proteomes" id="UP000035100"/>
    </source>
</evidence>
<dbReference type="eggNOG" id="COG3791">
    <property type="taxonomic scope" value="Bacteria"/>
</dbReference>
<name>A0A0D0NRU9_9RHOB</name>
<proteinExistence type="inferred from homology"/>
<dbReference type="OrthoDB" id="9807246at2"/>
<protein>
    <recommendedName>
        <fullName evidence="4">CENP-V/GFA domain-containing protein</fullName>
    </recommendedName>
</protein>
<dbReference type="AlphaFoldDB" id="A0A0D0NRU9"/>
<comment type="caution">
    <text evidence="5">The sequence shown here is derived from an EMBL/GenBank/DDBJ whole genome shotgun (WGS) entry which is preliminary data.</text>
</comment>
<dbReference type="Pfam" id="PF04828">
    <property type="entry name" value="GFA"/>
    <property type="match status" value="1"/>
</dbReference>
<dbReference type="Gene3D" id="3.90.1590.10">
    <property type="entry name" value="glutathione-dependent formaldehyde- activating enzyme (gfa)"/>
    <property type="match status" value="1"/>
</dbReference>
<dbReference type="Proteomes" id="UP000035100">
    <property type="component" value="Unassembled WGS sequence"/>
</dbReference>
<dbReference type="SUPFAM" id="SSF51316">
    <property type="entry name" value="Mss4-like"/>
    <property type="match status" value="1"/>
</dbReference>
<dbReference type="InterPro" id="IPR006913">
    <property type="entry name" value="CENP-V/GFA"/>
</dbReference>